<keyword evidence="2" id="KW-1185">Reference proteome</keyword>
<gene>
    <name evidence="1" type="primary">WBGene00275484</name>
</gene>
<name>A0A8R1UP09_PRIPA</name>
<sequence>MTSLTFFGELFACQKEPRSLPLTLENLSDDEKRIFKLYFPRLLLHFMSDPNMMYILYKRESLSGFTIFRIEILPAFQMLFDDLKVPMCRFLGADQDGVSEGRSSFKIGSRARGLVFFPCHSRNGLRKNPAPLVPDRTVIGVARRLSPTVEYEAWRVLESSLCSSPPNSKFHLYESHIRELALMCRINDWEKYLKRFIIKDYSQGYFEDAFTSHFIYMSSVTDEVKRAHPWWNKDYKEDDDQINSLKDEYDLND</sequence>
<accession>A0A8R1UP09</accession>
<evidence type="ECO:0000313" key="1">
    <source>
        <dbReference type="EnsemblMetazoa" id="PPA37115.1"/>
    </source>
</evidence>
<proteinExistence type="predicted"/>
<dbReference type="EnsemblMetazoa" id="PPA37115.1">
    <property type="protein sequence ID" value="PPA37115.1"/>
    <property type="gene ID" value="WBGene00275484"/>
</dbReference>
<reference evidence="1" key="2">
    <citation type="submission" date="2022-06" db="UniProtKB">
        <authorList>
            <consortium name="EnsemblMetazoa"/>
        </authorList>
    </citation>
    <scope>IDENTIFICATION</scope>
    <source>
        <strain evidence="1">PS312</strain>
    </source>
</reference>
<organism evidence="1 2">
    <name type="scientific">Pristionchus pacificus</name>
    <name type="common">Parasitic nematode worm</name>
    <dbReference type="NCBI Taxonomy" id="54126"/>
    <lineage>
        <taxon>Eukaryota</taxon>
        <taxon>Metazoa</taxon>
        <taxon>Ecdysozoa</taxon>
        <taxon>Nematoda</taxon>
        <taxon>Chromadorea</taxon>
        <taxon>Rhabditida</taxon>
        <taxon>Rhabditina</taxon>
        <taxon>Diplogasteromorpha</taxon>
        <taxon>Diplogasteroidea</taxon>
        <taxon>Neodiplogasteridae</taxon>
        <taxon>Pristionchus</taxon>
    </lineage>
</organism>
<reference evidence="2" key="1">
    <citation type="journal article" date="2008" name="Nat. Genet.">
        <title>The Pristionchus pacificus genome provides a unique perspective on nematode lifestyle and parasitism.</title>
        <authorList>
            <person name="Dieterich C."/>
            <person name="Clifton S.W."/>
            <person name="Schuster L.N."/>
            <person name="Chinwalla A."/>
            <person name="Delehaunty K."/>
            <person name="Dinkelacker I."/>
            <person name="Fulton L."/>
            <person name="Fulton R."/>
            <person name="Godfrey J."/>
            <person name="Minx P."/>
            <person name="Mitreva M."/>
            <person name="Roeseler W."/>
            <person name="Tian H."/>
            <person name="Witte H."/>
            <person name="Yang S.P."/>
            <person name="Wilson R.K."/>
            <person name="Sommer R.J."/>
        </authorList>
    </citation>
    <scope>NUCLEOTIDE SEQUENCE [LARGE SCALE GENOMIC DNA]</scope>
    <source>
        <strain evidence="2">PS312</strain>
    </source>
</reference>
<dbReference type="Proteomes" id="UP000005239">
    <property type="component" value="Unassembled WGS sequence"/>
</dbReference>
<dbReference type="AlphaFoldDB" id="A0A8R1UP09"/>
<evidence type="ECO:0000313" key="2">
    <source>
        <dbReference type="Proteomes" id="UP000005239"/>
    </source>
</evidence>
<protein>
    <submittedName>
        <fullName evidence="1">Uncharacterized protein</fullName>
    </submittedName>
</protein>